<dbReference type="Gene3D" id="3.40.640.10">
    <property type="entry name" value="Type I PLP-dependent aspartate aminotransferase-like (Major domain)"/>
    <property type="match status" value="1"/>
</dbReference>
<evidence type="ECO:0000313" key="4">
    <source>
        <dbReference type="EMBL" id="KAE8308107.1"/>
    </source>
</evidence>
<dbReference type="GO" id="GO:0030170">
    <property type="term" value="F:pyridoxal phosphate binding"/>
    <property type="evidence" value="ECO:0007669"/>
    <property type="project" value="InterPro"/>
</dbReference>
<dbReference type="SUPFAM" id="SSF53383">
    <property type="entry name" value="PLP-dependent transferases"/>
    <property type="match status" value="1"/>
</dbReference>
<keyword evidence="4" id="KW-0808">Transferase</keyword>
<comment type="similarity">
    <text evidence="3">Belongs to the trans-sulfuration enzymes family.</text>
</comment>
<evidence type="ECO:0000256" key="3">
    <source>
        <dbReference type="RuleBase" id="RU362118"/>
    </source>
</evidence>
<dbReference type="GO" id="GO:0005737">
    <property type="term" value="C:cytoplasm"/>
    <property type="evidence" value="ECO:0007669"/>
    <property type="project" value="TreeGrafter"/>
</dbReference>
<dbReference type="EMBL" id="ML738391">
    <property type="protein sequence ID" value="KAE8308107.1"/>
    <property type="molecule type" value="Genomic_DNA"/>
</dbReference>
<evidence type="ECO:0000313" key="5">
    <source>
        <dbReference type="Proteomes" id="UP000325433"/>
    </source>
</evidence>
<keyword evidence="2 3" id="KW-0663">Pyridoxal phosphate</keyword>
<keyword evidence="5" id="KW-1185">Reference proteome</keyword>
<dbReference type="InterPro" id="IPR000277">
    <property type="entry name" value="Cys/Met-Metab_PyrdxlP-dep_enz"/>
</dbReference>
<reference evidence="5" key="1">
    <citation type="submission" date="2019-04" db="EMBL/GenBank/DDBJ databases">
        <title>Friends and foes A comparative genomics studyof 23 Aspergillus species from section Flavi.</title>
        <authorList>
            <consortium name="DOE Joint Genome Institute"/>
            <person name="Kjaerbolling I."/>
            <person name="Vesth T."/>
            <person name="Frisvad J.C."/>
            <person name="Nybo J.L."/>
            <person name="Theobald S."/>
            <person name="Kildgaard S."/>
            <person name="Isbrandt T."/>
            <person name="Kuo A."/>
            <person name="Sato A."/>
            <person name="Lyhne E.K."/>
            <person name="Kogle M.E."/>
            <person name="Wiebenga A."/>
            <person name="Kun R.S."/>
            <person name="Lubbers R.J."/>
            <person name="Makela M.R."/>
            <person name="Barry K."/>
            <person name="Chovatia M."/>
            <person name="Clum A."/>
            <person name="Daum C."/>
            <person name="Haridas S."/>
            <person name="He G."/>
            <person name="LaButti K."/>
            <person name="Lipzen A."/>
            <person name="Mondo S."/>
            <person name="Riley R."/>
            <person name="Salamov A."/>
            <person name="Simmons B.A."/>
            <person name="Magnuson J.K."/>
            <person name="Henrissat B."/>
            <person name="Mortensen U.H."/>
            <person name="Larsen T.O."/>
            <person name="Devries R.P."/>
            <person name="Grigoriev I.V."/>
            <person name="Machida M."/>
            <person name="Baker S.E."/>
            <person name="Andersen M.R."/>
        </authorList>
    </citation>
    <scope>NUCLEOTIDE SEQUENCE [LARGE SCALE GENOMIC DNA]</scope>
    <source>
        <strain evidence="5">CBS 130015</strain>
    </source>
</reference>
<accession>A0A5N6VHW6</accession>
<comment type="cofactor">
    <cofactor evidence="1 3">
        <name>pyridoxal 5'-phosphate</name>
        <dbReference type="ChEBI" id="CHEBI:597326"/>
    </cofactor>
</comment>
<dbReference type="GO" id="GO:0016846">
    <property type="term" value="F:carbon-sulfur lyase activity"/>
    <property type="evidence" value="ECO:0007669"/>
    <property type="project" value="TreeGrafter"/>
</dbReference>
<evidence type="ECO:0000256" key="1">
    <source>
        <dbReference type="ARBA" id="ARBA00001933"/>
    </source>
</evidence>
<dbReference type="AlphaFoldDB" id="A0A5N6VHW6"/>
<proteinExistence type="inferred from homology"/>
<dbReference type="InterPro" id="IPR015421">
    <property type="entry name" value="PyrdxlP-dep_Trfase_major"/>
</dbReference>
<dbReference type="GO" id="GO:0016740">
    <property type="term" value="F:transferase activity"/>
    <property type="evidence" value="ECO:0007669"/>
    <property type="project" value="UniProtKB-KW"/>
</dbReference>
<evidence type="ECO:0000256" key="2">
    <source>
        <dbReference type="ARBA" id="ARBA00022898"/>
    </source>
</evidence>
<dbReference type="PANTHER" id="PTHR11808">
    <property type="entry name" value="TRANS-SULFURATION ENZYME FAMILY MEMBER"/>
    <property type="match status" value="1"/>
</dbReference>
<dbReference type="Pfam" id="PF01053">
    <property type="entry name" value="Cys_Met_Meta_PP"/>
    <property type="match status" value="1"/>
</dbReference>
<organism evidence="4 5">
    <name type="scientific">Aspergillus transmontanensis</name>
    <dbReference type="NCBI Taxonomy" id="1034304"/>
    <lineage>
        <taxon>Eukaryota</taxon>
        <taxon>Fungi</taxon>
        <taxon>Dikarya</taxon>
        <taxon>Ascomycota</taxon>
        <taxon>Pezizomycotina</taxon>
        <taxon>Eurotiomycetes</taxon>
        <taxon>Eurotiomycetidae</taxon>
        <taxon>Eurotiales</taxon>
        <taxon>Aspergillaceae</taxon>
        <taxon>Aspergillus</taxon>
        <taxon>Aspergillus subgen. Circumdati</taxon>
    </lineage>
</organism>
<dbReference type="GO" id="GO:0019346">
    <property type="term" value="P:transsulfuration"/>
    <property type="evidence" value="ECO:0007669"/>
    <property type="project" value="InterPro"/>
</dbReference>
<dbReference type="Proteomes" id="UP000325433">
    <property type="component" value="Unassembled WGS sequence"/>
</dbReference>
<dbReference type="InterPro" id="IPR015424">
    <property type="entry name" value="PyrdxlP-dep_Trfase"/>
</dbReference>
<dbReference type="PANTHER" id="PTHR11808:SF35">
    <property type="entry name" value="CYSTATHIONINE GAMMA-SYNTHASE (AFU_ORTHOLOGUE AFUA_7G01590)"/>
    <property type="match status" value="1"/>
</dbReference>
<sequence>MTAVWGRMRAPQALPEISIATKAVHTGDFVSTHRAVAPGMHMVVNYRYARDPERFAPNHNRLEVILRILFGGELITYSTVLSTFHAMMILLNPKRILIGGGYHGYHGLIDVLNKLTGVQKFDLSDLERLGPGDVVHVETPLNPTGKACNLAYYSAKAHERGAFLSVEATFAPPQLQDPLRFDAHIVVHSGTKYVGAHSDMLCGILTLHAERKVLGNVMCSLEGWRGIQSVRTIHLRVMRQAETDKKMIQWLYEEMQNPNTVVAKVLDKVQDASIEHEALKGAWLQKQMPGGFGLVVYVFQNVTSLGGVESLMEWRDMSDAICDKRLLWISCGV</sequence>
<gene>
    <name evidence="4" type="ORF">BDV41DRAFT_568515</name>
</gene>
<protein>
    <submittedName>
        <fullName evidence="4">Pyridoxal phosphate-dependent transferase</fullName>
    </submittedName>
</protein>
<name>A0A5N6VHW6_9EURO</name>